<accession>A0A8X8WQY1</accession>
<name>A0A8X8WQY1_SALSN</name>
<keyword evidence="2" id="KW-1185">Reference proteome</keyword>
<protein>
    <submittedName>
        <fullName evidence="1">Uncharacterized protein</fullName>
    </submittedName>
</protein>
<dbReference type="AlphaFoldDB" id="A0A8X8WQY1"/>
<dbReference type="EMBL" id="PNBA02000015">
    <property type="protein sequence ID" value="KAG6399280.1"/>
    <property type="molecule type" value="Genomic_DNA"/>
</dbReference>
<sequence>MSPFLTLLKDLQPYTSKWVIKARCVRAYEVSGTSNKINISSLDCVLEDKEKFNLFIVTNIMGVVVDTGNVVTQGNSKLLELQIMDK</sequence>
<evidence type="ECO:0000313" key="1">
    <source>
        <dbReference type="EMBL" id="KAG6399280.1"/>
    </source>
</evidence>
<dbReference type="Proteomes" id="UP000298416">
    <property type="component" value="Unassembled WGS sequence"/>
</dbReference>
<organism evidence="1">
    <name type="scientific">Salvia splendens</name>
    <name type="common">Scarlet sage</name>
    <dbReference type="NCBI Taxonomy" id="180675"/>
    <lineage>
        <taxon>Eukaryota</taxon>
        <taxon>Viridiplantae</taxon>
        <taxon>Streptophyta</taxon>
        <taxon>Embryophyta</taxon>
        <taxon>Tracheophyta</taxon>
        <taxon>Spermatophyta</taxon>
        <taxon>Magnoliopsida</taxon>
        <taxon>eudicotyledons</taxon>
        <taxon>Gunneridae</taxon>
        <taxon>Pentapetalae</taxon>
        <taxon>asterids</taxon>
        <taxon>lamiids</taxon>
        <taxon>Lamiales</taxon>
        <taxon>Lamiaceae</taxon>
        <taxon>Nepetoideae</taxon>
        <taxon>Mentheae</taxon>
        <taxon>Salviinae</taxon>
        <taxon>Salvia</taxon>
        <taxon>Salvia subgen. Calosphace</taxon>
        <taxon>core Calosphace</taxon>
    </lineage>
</organism>
<reference evidence="1" key="2">
    <citation type="submission" date="2020-08" db="EMBL/GenBank/DDBJ databases">
        <title>Plant Genome Project.</title>
        <authorList>
            <person name="Zhang R.-G."/>
        </authorList>
    </citation>
    <scope>NUCLEOTIDE SEQUENCE</scope>
    <source>
        <strain evidence="1">Huo1</strain>
        <tissue evidence="1">Leaf</tissue>
    </source>
</reference>
<proteinExistence type="predicted"/>
<gene>
    <name evidence="1" type="ORF">SASPL_140756</name>
</gene>
<reference evidence="1" key="1">
    <citation type="submission" date="2018-01" db="EMBL/GenBank/DDBJ databases">
        <authorList>
            <person name="Mao J.F."/>
        </authorList>
    </citation>
    <scope>NUCLEOTIDE SEQUENCE</scope>
    <source>
        <strain evidence="1">Huo1</strain>
        <tissue evidence="1">Leaf</tissue>
    </source>
</reference>
<comment type="caution">
    <text evidence="1">The sequence shown here is derived from an EMBL/GenBank/DDBJ whole genome shotgun (WGS) entry which is preliminary data.</text>
</comment>
<evidence type="ECO:0000313" key="2">
    <source>
        <dbReference type="Proteomes" id="UP000298416"/>
    </source>
</evidence>